<evidence type="ECO:0000256" key="2">
    <source>
        <dbReference type="SAM" id="Phobius"/>
    </source>
</evidence>
<gene>
    <name evidence="4" type="ORF">HUT08_14195</name>
</gene>
<dbReference type="EMBL" id="CP054929">
    <property type="protein sequence ID" value="QKW50489.1"/>
    <property type="molecule type" value="Genomic_DNA"/>
</dbReference>
<protein>
    <recommendedName>
        <fullName evidence="6">WD40 repeat domain-containing protein</fullName>
    </recommendedName>
</protein>
<sequence>MGSLARVVTCAFAAVLVALPAAPLGSTPVASAYAAGAGDRPSSFTIEDERITESSGLAASRAHLGVYWTHNDSDDGPYVYAVDSETGRTVATVTLRGIGDPRDVEAISVGPDGQVYVADIGDNMGGTWPKVWIYAFPEPKRLADTTVTAKQYTVRYADGPRDAEAMMVHPKTGRVYIVSKREEGAGLYAGPAKLSTTGVNRFERVGDVDVWATDGAFSPDGAHLVLRGYFESALFDWRDGKPKKIAEPRMPIQRQGESVTYTLDGGTLMYGTEGRRSRVSAVHLDDDQVSPRVRRERGKDGGADGGKGSLADGDADGDGDSGNYYLVGVLLVVGTALGMAARRLFGRR</sequence>
<keyword evidence="2" id="KW-1133">Transmembrane helix</keyword>
<feature type="chain" id="PRO_5038732771" description="WD40 repeat domain-containing protein" evidence="3">
    <location>
        <begin position="33"/>
        <end position="348"/>
    </location>
</feature>
<dbReference type="AlphaFoldDB" id="A0A7H8N7T6"/>
<dbReference type="Proteomes" id="UP000509303">
    <property type="component" value="Chromosome"/>
</dbReference>
<evidence type="ECO:0000313" key="5">
    <source>
        <dbReference type="Proteomes" id="UP000509303"/>
    </source>
</evidence>
<dbReference type="RefSeq" id="WP_176162225.1">
    <property type="nucleotide sequence ID" value="NZ_CP054929.1"/>
</dbReference>
<feature type="transmembrane region" description="Helical" evidence="2">
    <location>
        <begin position="324"/>
        <end position="345"/>
    </location>
</feature>
<keyword evidence="3" id="KW-0732">Signal</keyword>
<evidence type="ECO:0000256" key="1">
    <source>
        <dbReference type="SAM" id="MobiDB-lite"/>
    </source>
</evidence>
<keyword evidence="2" id="KW-0812">Transmembrane</keyword>
<accession>A0A7H8N7T6</accession>
<proteinExistence type="predicted"/>
<feature type="region of interest" description="Disordered" evidence="1">
    <location>
        <begin position="285"/>
        <end position="315"/>
    </location>
</feature>
<feature type="signal peptide" evidence="3">
    <location>
        <begin position="1"/>
        <end position="32"/>
    </location>
</feature>
<evidence type="ECO:0000256" key="3">
    <source>
        <dbReference type="SAM" id="SignalP"/>
    </source>
</evidence>
<evidence type="ECO:0008006" key="6">
    <source>
        <dbReference type="Google" id="ProtNLM"/>
    </source>
</evidence>
<evidence type="ECO:0000313" key="4">
    <source>
        <dbReference type="EMBL" id="QKW50489.1"/>
    </source>
</evidence>
<name>A0A7H8N7T6_9ACTN</name>
<dbReference type="SUPFAM" id="SSF75011">
    <property type="entry name" value="3-carboxy-cis,cis-mucoante lactonizing enzyme"/>
    <property type="match status" value="1"/>
</dbReference>
<keyword evidence="5" id="KW-1185">Reference proteome</keyword>
<reference evidence="4 5" key="1">
    <citation type="submission" date="2020-06" db="EMBL/GenBank/DDBJ databases">
        <title>Genome mining for natural products.</title>
        <authorList>
            <person name="Zhang B."/>
            <person name="Shi J."/>
            <person name="Ge H."/>
        </authorList>
    </citation>
    <scope>NUCLEOTIDE SEQUENCE [LARGE SCALE GENOMIC DNA]</scope>
    <source>
        <strain evidence="4 5">NA00687</strain>
    </source>
</reference>
<keyword evidence="2" id="KW-0472">Membrane</keyword>
<organism evidence="4 5">
    <name type="scientific">Streptomyces buecherae</name>
    <dbReference type="NCBI Taxonomy" id="2763006"/>
    <lineage>
        <taxon>Bacteria</taxon>
        <taxon>Bacillati</taxon>
        <taxon>Actinomycetota</taxon>
        <taxon>Actinomycetes</taxon>
        <taxon>Kitasatosporales</taxon>
        <taxon>Streptomycetaceae</taxon>
        <taxon>Streptomyces</taxon>
    </lineage>
</organism>